<dbReference type="CDD" id="cd17552">
    <property type="entry name" value="REC_RR468-like"/>
    <property type="match status" value="1"/>
</dbReference>
<dbReference type="InterPro" id="IPR001789">
    <property type="entry name" value="Sig_transdc_resp-reg_receiver"/>
</dbReference>
<evidence type="ECO:0000313" key="4">
    <source>
        <dbReference type="EMBL" id="MEP0820512.1"/>
    </source>
</evidence>
<dbReference type="InterPro" id="IPR011006">
    <property type="entry name" value="CheY-like_superfamily"/>
</dbReference>
<organism evidence="4 5">
    <name type="scientific">Trichocoleus desertorum GB2-A4</name>
    <dbReference type="NCBI Taxonomy" id="2933944"/>
    <lineage>
        <taxon>Bacteria</taxon>
        <taxon>Bacillati</taxon>
        <taxon>Cyanobacteriota</taxon>
        <taxon>Cyanophyceae</taxon>
        <taxon>Leptolyngbyales</taxon>
        <taxon>Trichocoleusaceae</taxon>
        <taxon>Trichocoleus</taxon>
    </lineage>
</organism>
<evidence type="ECO:0000313" key="5">
    <source>
        <dbReference type="Proteomes" id="UP001464891"/>
    </source>
</evidence>
<dbReference type="SMART" id="SM00448">
    <property type="entry name" value="REC"/>
    <property type="match status" value="1"/>
</dbReference>
<dbReference type="Proteomes" id="UP001464891">
    <property type="component" value="Unassembled WGS sequence"/>
</dbReference>
<evidence type="ECO:0000259" key="3">
    <source>
        <dbReference type="PROSITE" id="PS50110"/>
    </source>
</evidence>
<keyword evidence="5" id="KW-1185">Reference proteome</keyword>
<keyword evidence="1 2" id="KW-0597">Phosphoprotein</keyword>
<name>A0ABV0JFF3_9CYAN</name>
<gene>
    <name evidence="4" type="ORF">NC998_25790</name>
</gene>
<proteinExistence type="predicted"/>
<dbReference type="PROSITE" id="PS50110">
    <property type="entry name" value="RESPONSE_REGULATORY"/>
    <property type="match status" value="1"/>
</dbReference>
<protein>
    <submittedName>
        <fullName evidence="4">Response regulator</fullName>
    </submittedName>
</protein>
<dbReference type="EMBL" id="JAMPKM010000032">
    <property type="protein sequence ID" value="MEP0820512.1"/>
    <property type="molecule type" value="Genomic_DNA"/>
</dbReference>
<accession>A0ABV0JFF3</accession>
<sequence>MPYRNSQMVVIPTKRILVIDDDEPVQMVVQSCFEELAGWEVVTANSGPEGLAKASAEPPDAIILDMMMPGMDGLAFLRHLKANPKTQSIPVVVLTARTDLLQNYNYSAYGVVRTIAKPFDPISLVYQVAQALA</sequence>
<dbReference type="Gene3D" id="3.40.50.2300">
    <property type="match status" value="1"/>
</dbReference>
<evidence type="ECO:0000256" key="2">
    <source>
        <dbReference type="PROSITE-ProRule" id="PRU00169"/>
    </source>
</evidence>
<dbReference type="SUPFAM" id="SSF52172">
    <property type="entry name" value="CheY-like"/>
    <property type="match status" value="1"/>
</dbReference>
<dbReference type="PANTHER" id="PTHR44591:SF3">
    <property type="entry name" value="RESPONSE REGULATORY DOMAIN-CONTAINING PROTEIN"/>
    <property type="match status" value="1"/>
</dbReference>
<evidence type="ECO:0000256" key="1">
    <source>
        <dbReference type="ARBA" id="ARBA00022553"/>
    </source>
</evidence>
<comment type="caution">
    <text evidence="4">The sequence shown here is derived from an EMBL/GenBank/DDBJ whole genome shotgun (WGS) entry which is preliminary data.</text>
</comment>
<reference evidence="4 5" key="1">
    <citation type="submission" date="2022-04" db="EMBL/GenBank/DDBJ databases">
        <title>Positive selection, recombination, and allopatry shape intraspecific diversity of widespread and dominant cyanobacteria.</title>
        <authorList>
            <person name="Wei J."/>
            <person name="Shu W."/>
            <person name="Hu C."/>
        </authorList>
    </citation>
    <scope>NUCLEOTIDE SEQUENCE [LARGE SCALE GENOMIC DNA]</scope>
    <source>
        <strain evidence="4 5">GB2-A4</strain>
    </source>
</reference>
<dbReference type="Pfam" id="PF00072">
    <property type="entry name" value="Response_reg"/>
    <property type="match status" value="1"/>
</dbReference>
<feature type="modified residue" description="4-aspartylphosphate" evidence="2">
    <location>
        <position position="65"/>
    </location>
</feature>
<dbReference type="RefSeq" id="WP_348252629.1">
    <property type="nucleotide sequence ID" value="NZ_JAMPKM010000032.1"/>
</dbReference>
<feature type="domain" description="Response regulatory" evidence="3">
    <location>
        <begin position="15"/>
        <end position="132"/>
    </location>
</feature>
<dbReference type="PANTHER" id="PTHR44591">
    <property type="entry name" value="STRESS RESPONSE REGULATOR PROTEIN 1"/>
    <property type="match status" value="1"/>
</dbReference>
<dbReference type="InterPro" id="IPR050595">
    <property type="entry name" value="Bact_response_regulator"/>
</dbReference>